<comment type="subcellular location">
    <subcellularLocation>
        <location evidence="1">Periplasm</location>
    </subcellularLocation>
</comment>
<dbReference type="InterPro" id="IPR015168">
    <property type="entry name" value="SsuA/THI5"/>
</dbReference>
<keyword evidence="3 4" id="KW-0732">Signal</keyword>
<organism evidence="6 7">
    <name type="scientific">Planomonospora parontospora</name>
    <dbReference type="NCBI Taxonomy" id="58119"/>
    <lineage>
        <taxon>Bacteria</taxon>
        <taxon>Bacillati</taxon>
        <taxon>Actinomycetota</taxon>
        <taxon>Actinomycetes</taxon>
        <taxon>Streptosporangiales</taxon>
        <taxon>Streptosporangiaceae</taxon>
        <taxon>Planomonospora</taxon>
    </lineage>
</organism>
<dbReference type="PANTHER" id="PTHR30024:SF47">
    <property type="entry name" value="TAURINE-BINDING PERIPLASMIC PROTEIN"/>
    <property type="match status" value="1"/>
</dbReference>
<reference evidence="6" key="1">
    <citation type="journal article" date="2014" name="Int. J. Syst. Evol. Microbiol.">
        <title>Complete genome sequence of Corynebacterium casei LMG S-19264T (=DSM 44701T), isolated from a smear-ripened cheese.</title>
        <authorList>
            <consortium name="US DOE Joint Genome Institute (JGI-PGF)"/>
            <person name="Walter F."/>
            <person name="Albersmeier A."/>
            <person name="Kalinowski J."/>
            <person name="Ruckert C."/>
        </authorList>
    </citation>
    <scope>NUCLEOTIDE SEQUENCE</scope>
    <source>
        <strain evidence="6">JCM 3093</strain>
    </source>
</reference>
<dbReference type="PROSITE" id="PS51257">
    <property type="entry name" value="PROKAR_LIPOPROTEIN"/>
    <property type="match status" value="1"/>
</dbReference>
<evidence type="ECO:0000256" key="1">
    <source>
        <dbReference type="ARBA" id="ARBA00004418"/>
    </source>
</evidence>
<dbReference type="PANTHER" id="PTHR30024">
    <property type="entry name" value="ALIPHATIC SULFONATES-BINDING PROTEIN-RELATED"/>
    <property type="match status" value="1"/>
</dbReference>
<evidence type="ECO:0000256" key="2">
    <source>
        <dbReference type="ARBA" id="ARBA00010742"/>
    </source>
</evidence>
<evidence type="ECO:0000256" key="3">
    <source>
        <dbReference type="ARBA" id="ARBA00022729"/>
    </source>
</evidence>
<protein>
    <submittedName>
        <fullName evidence="6">ABC transporter substrate-binding protein</fullName>
    </submittedName>
</protein>
<evidence type="ECO:0000259" key="5">
    <source>
        <dbReference type="Pfam" id="PF09084"/>
    </source>
</evidence>
<dbReference type="SUPFAM" id="SSF53850">
    <property type="entry name" value="Periplasmic binding protein-like II"/>
    <property type="match status" value="1"/>
</dbReference>
<dbReference type="Proteomes" id="UP000627984">
    <property type="component" value="Unassembled WGS sequence"/>
</dbReference>
<feature type="chain" id="PRO_5041225512" evidence="4">
    <location>
        <begin position="22"/>
        <end position="338"/>
    </location>
</feature>
<dbReference type="GO" id="GO:0042597">
    <property type="term" value="C:periplasmic space"/>
    <property type="evidence" value="ECO:0007669"/>
    <property type="project" value="UniProtKB-SubCell"/>
</dbReference>
<proteinExistence type="inferred from homology"/>
<dbReference type="AlphaFoldDB" id="A0AA37F2I0"/>
<dbReference type="Pfam" id="PF09084">
    <property type="entry name" value="NMT1"/>
    <property type="match status" value="1"/>
</dbReference>
<dbReference type="Gene3D" id="3.40.190.10">
    <property type="entry name" value="Periplasmic binding protein-like II"/>
    <property type="match status" value="2"/>
</dbReference>
<evidence type="ECO:0000313" key="7">
    <source>
        <dbReference type="Proteomes" id="UP000627984"/>
    </source>
</evidence>
<comment type="similarity">
    <text evidence="2">Belongs to the bacterial solute-binding protein SsuA/TauA family.</text>
</comment>
<dbReference type="RefSeq" id="WP_204054266.1">
    <property type="nucleotide sequence ID" value="NZ_BMQD01000002.1"/>
</dbReference>
<feature type="signal peptide" evidence="4">
    <location>
        <begin position="1"/>
        <end position="21"/>
    </location>
</feature>
<feature type="domain" description="SsuA/THI5-like" evidence="5">
    <location>
        <begin position="73"/>
        <end position="259"/>
    </location>
</feature>
<sequence length="338" mass="36402">MIRTRHVLLSVLLTGSLTACSAASGATGNGGEVTEIRYQGWVGQVTYPELAESLGYLGDLKLKWVGNTISGPQDIQATATGQVDAGGAFNGAIVKLRAGGARVKAVVGYYGVDKEAYTGFYVLDGSTVTTPRDLLGKKIGVNTLGAHSEAVTKEYLKRGGLTPEEVDKVELVVVPPVNTEQALRQKQIDVASLSGILRDKALSRGGIHPLYTDVDLFGPFTAGSFVLREDFIAENPNATKKFVDAFARAVGWTQSRPREEVVAKYKEIIAKRGRNEDASAIDFWKSSGVAGKGGVIADREFQTWIDWLEREGDVKPGQVKVSDIYTNEFNPFRPGSTS</sequence>
<dbReference type="EMBL" id="BMQD01000002">
    <property type="protein sequence ID" value="GGK49636.1"/>
    <property type="molecule type" value="Genomic_DNA"/>
</dbReference>
<name>A0AA37F2I0_9ACTN</name>
<reference evidence="6" key="2">
    <citation type="submission" date="2022-09" db="EMBL/GenBank/DDBJ databases">
        <authorList>
            <person name="Sun Q."/>
            <person name="Ohkuma M."/>
        </authorList>
    </citation>
    <scope>NUCLEOTIDE SEQUENCE</scope>
    <source>
        <strain evidence="6">JCM 3093</strain>
    </source>
</reference>
<evidence type="ECO:0000313" key="6">
    <source>
        <dbReference type="EMBL" id="GGK49636.1"/>
    </source>
</evidence>
<gene>
    <name evidence="6" type="ORF">GCM10010126_06530</name>
</gene>
<comment type="caution">
    <text evidence="6">The sequence shown here is derived from an EMBL/GenBank/DDBJ whole genome shotgun (WGS) entry which is preliminary data.</text>
</comment>
<evidence type="ECO:0000256" key="4">
    <source>
        <dbReference type="SAM" id="SignalP"/>
    </source>
</evidence>
<accession>A0AA37F2I0</accession>